<dbReference type="Proteomes" id="UP000070444">
    <property type="component" value="Unassembled WGS sequence"/>
</dbReference>
<evidence type="ECO:0000256" key="4">
    <source>
        <dbReference type="ARBA" id="ARBA00022728"/>
    </source>
</evidence>
<dbReference type="STRING" id="796925.A0A137PHA2"/>
<comment type="subunit">
    <text evidence="10">LSm subunits form a heteromer with a doughnut shape.</text>
</comment>
<dbReference type="PANTHER" id="PTHR20971">
    <property type="entry name" value="U6 SNRNA-ASSOCIATED PROTEIN"/>
    <property type="match status" value="1"/>
</dbReference>
<protein>
    <recommendedName>
        <fullName evidence="10">LSM complex subunit LSM5</fullName>
    </recommendedName>
</protein>
<gene>
    <name evidence="10" type="primary">LSM5</name>
    <name evidence="12" type="ORF">CONCODRAFT_54685</name>
</gene>
<dbReference type="SMART" id="SM00651">
    <property type="entry name" value="Sm"/>
    <property type="match status" value="1"/>
</dbReference>
<comment type="function">
    <text evidence="10">Plays a role in U6 snRNP assembly and function. Binds to the 3' end of U6 snRNA.</text>
</comment>
<evidence type="ECO:0000256" key="7">
    <source>
        <dbReference type="ARBA" id="ARBA00023187"/>
    </source>
</evidence>
<dbReference type="InterPro" id="IPR033871">
    <property type="entry name" value="LSm5"/>
</dbReference>
<dbReference type="GO" id="GO:0030620">
    <property type="term" value="F:U2 snRNA binding"/>
    <property type="evidence" value="ECO:0007669"/>
    <property type="project" value="EnsemblFungi"/>
</dbReference>
<keyword evidence="4 10" id="KW-0747">Spliceosome</keyword>
<proteinExistence type="inferred from homology"/>
<keyword evidence="13" id="KW-1185">Reference proteome</keyword>
<dbReference type="GO" id="GO:0005688">
    <property type="term" value="C:U6 snRNP"/>
    <property type="evidence" value="ECO:0007669"/>
    <property type="project" value="TreeGrafter"/>
</dbReference>
<dbReference type="GO" id="GO:0046540">
    <property type="term" value="C:U4/U6 x U5 tri-snRNP complex"/>
    <property type="evidence" value="ECO:0007669"/>
    <property type="project" value="TreeGrafter"/>
</dbReference>
<comment type="subcellular location">
    <subcellularLocation>
        <location evidence="1 10">Nucleus</location>
    </subcellularLocation>
</comment>
<comment type="similarity">
    <text evidence="2 10">Belongs to the snRNP Sm proteins family.</text>
</comment>
<dbReference type="PROSITE" id="PS52002">
    <property type="entry name" value="SM"/>
    <property type="match status" value="1"/>
</dbReference>
<evidence type="ECO:0000256" key="9">
    <source>
        <dbReference type="ARBA" id="ARBA00023274"/>
    </source>
</evidence>
<name>A0A137PHA2_CONC2</name>
<dbReference type="GO" id="GO:0008266">
    <property type="term" value="F:poly(U) RNA binding"/>
    <property type="evidence" value="ECO:0007669"/>
    <property type="project" value="EnsemblFungi"/>
</dbReference>
<evidence type="ECO:0000256" key="8">
    <source>
        <dbReference type="ARBA" id="ARBA00023242"/>
    </source>
</evidence>
<dbReference type="PANTHER" id="PTHR20971:SF0">
    <property type="entry name" value="U6 SNRNA-ASSOCIATED SM-LIKE PROTEIN LSM5"/>
    <property type="match status" value="1"/>
</dbReference>
<keyword evidence="6" id="KW-0007">Acetylation</keyword>
<dbReference type="Pfam" id="PF01423">
    <property type="entry name" value="LSM"/>
    <property type="match status" value="1"/>
</dbReference>
<organism evidence="12 13">
    <name type="scientific">Conidiobolus coronatus (strain ATCC 28846 / CBS 209.66 / NRRL 28638)</name>
    <name type="common">Delacroixia coronata</name>
    <dbReference type="NCBI Taxonomy" id="796925"/>
    <lineage>
        <taxon>Eukaryota</taxon>
        <taxon>Fungi</taxon>
        <taxon>Fungi incertae sedis</taxon>
        <taxon>Zoopagomycota</taxon>
        <taxon>Entomophthoromycotina</taxon>
        <taxon>Entomophthoromycetes</taxon>
        <taxon>Entomophthorales</taxon>
        <taxon>Ancylistaceae</taxon>
        <taxon>Conidiobolus</taxon>
    </lineage>
</organism>
<dbReference type="OrthoDB" id="429711at2759"/>
<keyword evidence="9 10" id="KW-0687">Ribonucleoprotein</keyword>
<evidence type="ECO:0000256" key="10">
    <source>
        <dbReference type="RuleBase" id="RU365055"/>
    </source>
</evidence>
<dbReference type="InterPro" id="IPR001163">
    <property type="entry name" value="Sm_dom_euk/arc"/>
</dbReference>
<dbReference type="GO" id="GO:0005681">
    <property type="term" value="C:spliceosomal complex"/>
    <property type="evidence" value="ECO:0007669"/>
    <property type="project" value="UniProtKB-KW"/>
</dbReference>
<dbReference type="GO" id="GO:0005682">
    <property type="term" value="C:U5 snRNP"/>
    <property type="evidence" value="ECO:0007669"/>
    <property type="project" value="EnsemblFungi"/>
</dbReference>
<evidence type="ECO:0000256" key="2">
    <source>
        <dbReference type="ARBA" id="ARBA00006850"/>
    </source>
</evidence>
<dbReference type="EMBL" id="KQ964424">
    <property type="protein sequence ID" value="KXN74386.1"/>
    <property type="molecule type" value="Genomic_DNA"/>
</dbReference>
<evidence type="ECO:0000256" key="6">
    <source>
        <dbReference type="ARBA" id="ARBA00022990"/>
    </source>
</evidence>
<evidence type="ECO:0000256" key="3">
    <source>
        <dbReference type="ARBA" id="ARBA00022664"/>
    </source>
</evidence>
<evidence type="ECO:0000256" key="5">
    <source>
        <dbReference type="ARBA" id="ARBA00022884"/>
    </source>
</evidence>
<dbReference type="GO" id="GO:1990726">
    <property type="term" value="C:Lsm1-7-Pat1 complex"/>
    <property type="evidence" value="ECO:0007669"/>
    <property type="project" value="TreeGrafter"/>
</dbReference>
<dbReference type="FunFam" id="2.30.30.100:FF:000003">
    <property type="entry name" value="U6 snRNA-associated Sm-like protein LSm5"/>
    <property type="match status" value="1"/>
</dbReference>
<evidence type="ECO:0000259" key="11">
    <source>
        <dbReference type="PROSITE" id="PS52002"/>
    </source>
</evidence>
<keyword evidence="3 10" id="KW-0507">mRNA processing</keyword>
<evidence type="ECO:0000256" key="1">
    <source>
        <dbReference type="ARBA" id="ARBA00004123"/>
    </source>
</evidence>
<keyword evidence="7 10" id="KW-0508">mRNA splicing</keyword>
<accession>A0A137PHA2</accession>
<sequence length="81" mass="9139">MNASQVLPLEIIDKCIGSKIRIIMRDNKEFIGTLQGFDDFVNMVLEDVTEYNFTSEGTRINNLDKILLSGNSICMLIPDVN</sequence>
<dbReference type="GO" id="GO:0000398">
    <property type="term" value="P:mRNA splicing, via spliceosome"/>
    <property type="evidence" value="ECO:0007669"/>
    <property type="project" value="TreeGrafter"/>
</dbReference>
<reference evidence="12 13" key="1">
    <citation type="journal article" date="2015" name="Genome Biol. Evol.">
        <title>Phylogenomic analyses indicate that early fungi evolved digesting cell walls of algal ancestors of land plants.</title>
        <authorList>
            <person name="Chang Y."/>
            <person name="Wang S."/>
            <person name="Sekimoto S."/>
            <person name="Aerts A.L."/>
            <person name="Choi C."/>
            <person name="Clum A."/>
            <person name="LaButti K.M."/>
            <person name="Lindquist E.A."/>
            <person name="Yee Ngan C."/>
            <person name="Ohm R.A."/>
            <person name="Salamov A.A."/>
            <person name="Grigoriev I.V."/>
            <person name="Spatafora J.W."/>
            <person name="Berbee M.L."/>
        </authorList>
    </citation>
    <scope>NUCLEOTIDE SEQUENCE [LARGE SCALE GENOMIC DNA]</scope>
    <source>
        <strain evidence="12 13">NRRL 28638</strain>
    </source>
</reference>
<dbReference type="CDD" id="cd01732">
    <property type="entry name" value="LSm5"/>
    <property type="match status" value="1"/>
</dbReference>
<evidence type="ECO:0000313" key="13">
    <source>
        <dbReference type="Proteomes" id="UP000070444"/>
    </source>
</evidence>
<dbReference type="InterPro" id="IPR047575">
    <property type="entry name" value="Sm"/>
</dbReference>
<feature type="domain" description="Sm" evidence="11">
    <location>
        <begin position="7"/>
        <end position="81"/>
    </location>
</feature>
<evidence type="ECO:0000313" key="12">
    <source>
        <dbReference type="EMBL" id="KXN74386.1"/>
    </source>
</evidence>
<dbReference type="InterPro" id="IPR010920">
    <property type="entry name" value="LSM_dom_sf"/>
</dbReference>
<keyword evidence="8 10" id="KW-0539">Nucleus</keyword>
<dbReference type="SUPFAM" id="SSF50182">
    <property type="entry name" value="Sm-like ribonucleoproteins"/>
    <property type="match status" value="1"/>
</dbReference>
<dbReference type="Gene3D" id="2.30.30.100">
    <property type="match status" value="1"/>
</dbReference>
<dbReference type="OMA" id="NNICTLI"/>
<dbReference type="AlphaFoldDB" id="A0A137PHA2"/>
<keyword evidence="5 10" id="KW-0694">RNA-binding</keyword>